<dbReference type="AlphaFoldDB" id="A0A4Y2N8N0"/>
<evidence type="ECO:0000313" key="1">
    <source>
        <dbReference type="EMBL" id="GBN34487.1"/>
    </source>
</evidence>
<name>A0A4Y2N8N0_ARAVE</name>
<protein>
    <submittedName>
        <fullName evidence="1">Uncharacterized protein</fullName>
    </submittedName>
</protein>
<comment type="caution">
    <text evidence="1">The sequence shown here is derived from an EMBL/GenBank/DDBJ whole genome shotgun (WGS) entry which is preliminary data.</text>
</comment>
<proteinExistence type="predicted"/>
<gene>
    <name evidence="1" type="ORF">AVEN_50291_1</name>
</gene>
<keyword evidence="2" id="KW-1185">Reference proteome</keyword>
<reference evidence="1 2" key="1">
    <citation type="journal article" date="2019" name="Sci. Rep.">
        <title>Orb-weaving spider Araneus ventricosus genome elucidates the spidroin gene catalogue.</title>
        <authorList>
            <person name="Kono N."/>
            <person name="Nakamura H."/>
            <person name="Ohtoshi R."/>
            <person name="Moran D.A.P."/>
            <person name="Shinohara A."/>
            <person name="Yoshida Y."/>
            <person name="Fujiwara M."/>
            <person name="Mori M."/>
            <person name="Tomita M."/>
            <person name="Arakawa K."/>
        </authorList>
    </citation>
    <scope>NUCLEOTIDE SEQUENCE [LARGE SCALE GENOMIC DNA]</scope>
</reference>
<organism evidence="1 2">
    <name type="scientific">Araneus ventricosus</name>
    <name type="common">Orbweaver spider</name>
    <name type="synonym">Epeira ventricosa</name>
    <dbReference type="NCBI Taxonomy" id="182803"/>
    <lineage>
        <taxon>Eukaryota</taxon>
        <taxon>Metazoa</taxon>
        <taxon>Ecdysozoa</taxon>
        <taxon>Arthropoda</taxon>
        <taxon>Chelicerata</taxon>
        <taxon>Arachnida</taxon>
        <taxon>Araneae</taxon>
        <taxon>Araneomorphae</taxon>
        <taxon>Entelegynae</taxon>
        <taxon>Araneoidea</taxon>
        <taxon>Araneidae</taxon>
        <taxon>Araneus</taxon>
    </lineage>
</organism>
<sequence>MKSRRQFKIKRVDARCLAQSAFRSRGPADLVAKAAGSEALRYGGSLVESGFEPGIPIEKSRRDLNKASVSSGRYSELVENWTIY</sequence>
<accession>A0A4Y2N8N0</accession>
<dbReference type="Proteomes" id="UP000499080">
    <property type="component" value="Unassembled WGS sequence"/>
</dbReference>
<evidence type="ECO:0000313" key="2">
    <source>
        <dbReference type="Proteomes" id="UP000499080"/>
    </source>
</evidence>
<dbReference type="EMBL" id="BGPR01008549">
    <property type="protein sequence ID" value="GBN34487.1"/>
    <property type="molecule type" value="Genomic_DNA"/>
</dbReference>